<dbReference type="Proteomes" id="UP000297714">
    <property type="component" value="Unassembled WGS sequence"/>
</dbReference>
<organism evidence="3 4">
    <name type="scientific">Caproiciproducens galactitolivorans</name>
    <dbReference type="NCBI Taxonomy" id="642589"/>
    <lineage>
        <taxon>Bacteria</taxon>
        <taxon>Bacillati</taxon>
        <taxon>Bacillota</taxon>
        <taxon>Clostridia</taxon>
        <taxon>Eubacteriales</taxon>
        <taxon>Acutalibacteraceae</taxon>
        <taxon>Caproiciproducens</taxon>
    </lineage>
</organism>
<comment type="caution">
    <text evidence="3">The sequence shown here is derived from an EMBL/GenBank/DDBJ whole genome shotgun (WGS) entry which is preliminary data.</text>
</comment>
<evidence type="ECO:0000313" key="4">
    <source>
        <dbReference type="Proteomes" id="UP000297714"/>
    </source>
</evidence>
<dbReference type="EMBL" id="SRMQ01000001">
    <property type="protein sequence ID" value="TGJ78018.1"/>
    <property type="molecule type" value="Genomic_DNA"/>
</dbReference>
<dbReference type="RefSeq" id="WP_135657212.1">
    <property type="nucleotide sequence ID" value="NZ_JAJUFJ010000001.1"/>
</dbReference>
<keyword evidence="4" id="KW-1185">Reference proteome</keyword>
<feature type="domain" description="Bypass of forespore C C-terminal" evidence="2">
    <location>
        <begin position="62"/>
        <end position="124"/>
    </location>
</feature>
<dbReference type="AlphaFoldDB" id="A0A4Z0YDP0"/>
<evidence type="ECO:0000256" key="1">
    <source>
        <dbReference type="SAM" id="MobiDB-lite"/>
    </source>
</evidence>
<evidence type="ECO:0000313" key="3">
    <source>
        <dbReference type="EMBL" id="TGJ78018.1"/>
    </source>
</evidence>
<feature type="region of interest" description="Disordered" evidence="1">
    <location>
        <begin position="34"/>
        <end position="55"/>
    </location>
</feature>
<evidence type="ECO:0000259" key="2">
    <source>
        <dbReference type="Pfam" id="PF08955"/>
    </source>
</evidence>
<dbReference type="Gene3D" id="3.30.70.1740">
    <property type="entry name" value="Bypass-of-forespore C, C-terminal domain"/>
    <property type="match status" value="1"/>
</dbReference>
<name>A0A4Z0YDP0_9FIRM</name>
<dbReference type="OrthoDB" id="1822122at2"/>
<proteinExistence type="predicted"/>
<dbReference type="InterPro" id="IPR038117">
    <property type="entry name" value="BofC_C_sf"/>
</dbReference>
<dbReference type="InterPro" id="IPR015050">
    <property type="entry name" value="BofC_C"/>
</dbReference>
<reference evidence="3 4" key="1">
    <citation type="submission" date="2019-04" db="EMBL/GenBank/DDBJ databases">
        <authorList>
            <person name="Poehlein A."/>
            <person name="Bengelsdorf F.R."/>
            <person name="Duerre P."/>
            <person name="Daniel R."/>
        </authorList>
    </citation>
    <scope>NUCLEOTIDE SEQUENCE [LARGE SCALE GENOMIC DNA]</scope>
    <source>
        <strain evidence="3 4">BS-1</strain>
    </source>
</reference>
<gene>
    <name evidence="3" type="ORF">CAGA_04280</name>
</gene>
<sequence>MKKNWIVLLCAVIIMIAGLAIVFSQNHISGTPVTSSSDILDNSTPKAPSSQGSSEIITMTSKSDVYIVKEYKGHIGIFFNDESKPYEEIQVDVSSLPEADRKLLKEGIKVTDTDRLNSIIEDYES</sequence>
<dbReference type="Pfam" id="PF08955">
    <property type="entry name" value="BofC_C"/>
    <property type="match status" value="1"/>
</dbReference>
<accession>A0A4Z0YDP0</accession>
<protein>
    <recommendedName>
        <fullName evidence="2">Bypass of forespore C C-terminal domain-containing protein</fullName>
    </recommendedName>
</protein>